<sequence length="719" mass="79402">MPTRITVTRSLTHGESTDEKDATSTISKEVLSPTSPSEPVEADAGEGAEFRSWHNKAEKEKEETENDNVNDGDEGQRTKTEYTSYPPAFFQAAMNNTDVASNEKESTQAEEDDEANENSELGALKKEQQLFNQLFSTRRPKDGWAGLSSGMKSVAKGTVAGMASLIAQPMVGAKSGGVGGFFTGLATGVASCVTLPAAGVCVGAYQVSRGVYNSAEAISSSNKGMVWNEKEREWYHYNLDDDVKEVEELAKARKRRGEHTGFNATSGPERAVKDRTYYDLMGVKTNASQGEIKKAYYIKARKCHPDKNPGDPTAANRFQDLGHAYQVLANDQSRAAYDRDGLSINDDKNQKLHMSDIDPYIFFAVMFGADSVKPYIGELWIANKAEMFLKDSKMAQELATSMQQQQQEGEGANAEAESGKPPETFQAHREERVRLMMEEDEFMQRRRKVTIAVNLRKRVEPYINGDEGEDTEMQFVLSCQAEAAKICESAFGHVFCSTIGRGFELEAIEFLGFAKNPVIGNWDAHTAGFQKRASALKGNYRVLNAGISAVRAGSKAMKHVESMQKQAEDQSSLSGGIDGASPMDTNQAKETMKKLEDTLPSILELAWAINVRDITKTLKDVCHKLFNDTSVDFDTRIKRAEAVKILGREFLAIGNACESIRFITQNGDNTEEIKLRAEIAAMTTLAKAQGQEISEEDAEYMIRQQRKMKESERASASPM</sequence>
<feature type="compositionally biased region" description="Polar residues" evidence="1">
    <location>
        <begin position="23"/>
        <end position="37"/>
    </location>
</feature>
<feature type="region of interest" description="Disordered" evidence="1">
    <location>
        <begin position="1"/>
        <end position="80"/>
    </location>
</feature>
<feature type="compositionally biased region" description="Acidic residues" evidence="1">
    <location>
        <begin position="108"/>
        <end position="117"/>
    </location>
</feature>
<feature type="compositionally biased region" description="Low complexity" evidence="1">
    <location>
        <begin position="403"/>
        <end position="416"/>
    </location>
</feature>
<dbReference type="PANTHER" id="PTHR44094:SF8">
    <property type="entry name" value="DNAJ HEAT SHOCK N-TERMINAL DOMAIN-CONTAINING PROTEIN-RELATED"/>
    <property type="match status" value="1"/>
</dbReference>
<dbReference type="InterPro" id="IPR052423">
    <property type="entry name" value="EMIR"/>
</dbReference>
<proteinExistence type="predicted"/>
<dbReference type="SMART" id="SM00271">
    <property type="entry name" value="DnaJ"/>
    <property type="match status" value="1"/>
</dbReference>
<dbReference type="PROSITE" id="PS50076">
    <property type="entry name" value="DNAJ_2"/>
    <property type="match status" value="1"/>
</dbReference>
<dbReference type="Pfam" id="PF14308">
    <property type="entry name" value="DnaJ-X"/>
    <property type="match status" value="1"/>
</dbReference>
<evidence type="ECO:0000259" key="2">
    <source>
        <dbReference type="PROSITE" id="PS50076"/>
    </source>
</evidence>
<evidence type="ECO:0000313" key="3">
    <source>
        <dbReference type="EMBL" id="CAE0709801.1"/>
    </source>
</evidence>
<accession>A0A7S4AB52</accession>
<name>A0A7S4AB52_9STRA</name>
<feature type="compositionally biased region" description="Polar residues" evidence="1">
    <location>
        <begin position="1"/>
        <end position="14"/>
    </location>
</feature>
<feature type="compositionally biased region" description="Basic and acidic residues" evidence="1">
    <location>
        <begin position="48"/>
        <end position="62"/>
    </location>
</feature>
<organism evidence="3">
    <name type="scientific">Pseudo-nitzschia australis</name>
    <dbReference type="NCBI Taxonomy" id="44445"/>
    <lineage>
        <taxon>Eukaryota</taxon>
        <taxon>Sar</taxon>
        <taxon>Stramenopiles</taxon>
        <taxon>Ochrophyta</taxon>
        <taxon>Bacillariophyta</taxon>
        <taxon>Bacillariophyceae</taxon>
        <taxon>Bacillariophycidae</taxon>
        <taxon>Bacillariales</taxon>
        <taxon>Bacillariaceae</taxon>
        <taxon>Pseudo-nitzschia</taxon>
    </lineage>
</organism>
<dbReference type="InterPro" id="IPR036869">
    <property type="entry name" value="J_dom_sf"/>
</dbReference>
<dbReference type="InterPro" id="IPR026894">
    <property type="entry name" value="DnaJ_X"/>
</dbReference>
<dbReference type="SUPFAM" id="SSF46565">
    <property type="entry name" value="Chaperone J-domain"/>
    <property type="match status" value="1"/>
</dbReference>
<dbReference type="PANTHER" id="PTHR44094">
    <property type="entry name" value="DNAJ HEAT SHOCK N-TERMINAL DOMAIN-CONTAINING PROTEIN"/>
    <property type="match status" value="1"/>
</dbReference>
<dbReference type="PRINTS" id="PR00625">
    <property type="entry name" value="JDOMAIN"/>
</dbReference>
<dbReference type="AlphaFoldDB" id="A0A7S4AB52"/>
<protein>
    <recommendedName>
        <fullName evidence="2">J domain-containing protein</fullName>
    </recommendedName>
</protein>
<feature type="region of interest" description="Disordered" evidence="1">
    <location>
        <begin position="398"/>
        <end position="424"/>
    </location>
</feature>
<dbReference type="CDD" id="cd06257">
    <property type="entry name" value="DnaJ"/>
    <property type="match status" value="1"/>
</dbReference>
<dbReference type="InterPro" id="IPR001623">
    <property type="entry name" value="DnaJ_domain"/>
</dbReference>
<feature type="region of interest" description="Disordered" evidence="1">
    <location>
        <begin position="564"/>
        <end position="585"/>
    </location>
</feature>
<evidence type="ECO:0000256" key="1">
    <source>
        <dbReference type="SAM" id="MobiDB-lite"/>
    </source>
</evidence>
<dbReference type="Gene3D" id="1.10.287.110">
    <property type="entry name" value="DnaJ domain"/>
    <property type="match status" value="1"/>
</dbReference>
<feature type="compositionally biased region" description="Acidic residues" evidence="1">
    <location>
        <begin position="63"/>
        <end position="73"/>
    </location>
</feature>
<feature type="region of interest" description="Disordered" evidence="1">
    <location>
        <begin position="99"/>
        <end position="118"/>
    </location>
</feature>
<dbReference type="InterPro" id="IPR018253">
    <property type="entry name" value="DnaJ_domain_CS"/>
</dbReference>
<dbReference type="PROSITE" id="PS00636">
    <property type="entry name" value="DNAJ_1"/>
    <property type="match status" value="1"/>
</dbReference>
<gene>
    <name evidence="3" type="ORF">PAUS00366_LOCUS2521</name>
</gene>
<dbReference type="EMBL" id="HBIX01003296">
    <property type="protein sequence ID" value="CAE0709801.1"/>
    <property type="molecule type" value="Transcribed_RNA"/>
</dbReference>
<reference evidence="3" key="1">
    <citation type="submission" date="2021-01" db="EMBL/GenBank/DDBJ databases">
        <authorList>
            <person name="Corre E."/>
            <person name="Pelletier E."/>
            <person name="Niang G."/>
            <person name="Scheremetjew M."/>
            <person name="Finn R."/>
            <person name="Kale V."/>
            <person name="Holt S."/>
            <person name="Cochrane G."/>
            <person name="Meng A."/>
            <person name="Brown T."/>
            <person name="Cohen L."/>
        </authorList>
    </citation>
    <scope>NUCLEOTIDE SEQUENCE</scope>
    <source>
        <strain evidence="3">10249 10 AB</strain>
    </source>
</reference>
<dbReference type="Pfam" id="PF00226">
    <property type="entry name" value="DnaJ"/>
    <property type="match status" value="1"/>
</dbReference>
<feature type="domain" description="J" evidence="2">
    <location>
        <begin position="276"/>
        <end position="341"/>
    </location>
</feature>